<sequence length="733" mass="80415">MDNTADLEAIVRRMLPVLNLRPENFRLEPGMLERARERGKPLIMAITGAGQVLAFVGRCEAGDPDSTASEAAARAIAAMNQPAREACHDLIVSWEDGAEKLSAAAFVLGEEGTPEARIAWSWAPPEAWPEPMLDLTRAATEDLLEEQIAQMRLLLANREELPDFEARLTRATRLAGLALRSLGAENVVPSPLLGTIASTGKWEVWLEACERAVDDELRRVRGRARRDKIGVIMPAQSGPLSGMRVFLSYARSEAAGMAAHLYEVLSRAGAETWFDQVQPLQKEWLDIGLADQIAACDVYLMCASDEFLERAGYATQELAWAIGHYGKGARIRRLLIVAEPGTILPTIVADWPLIEIDDENVDRLQQLLVAYLTMPVPAIVLPEQPPVTAVARPPIEPGGELELATLRARIRHVERMLQLTVEKVVACASSDNAREAVAARAEFRAAGEGLDWDGTLQDFDRWPDDTVIRACRWFIASGRALAGARWPFSGNLDDPDPIEHDIAFLIASPTAFLAWPTAPGWGDNERRLLLRYQTGLLRLLKQLLARGLDGGLVDVPSATFDAWLARIDGCRRQCVDALVGMRMQNLLGWQGERPAWDSLYRAWLGLLDQLGREAWARDVPSFARLIVSAHEKEIAALAAEASWIFQEVGRPTWRRLDLPYAGSITRVLASSSAGAADVAEAKGGSPRTLALHLSLGETGTPDVALSWRGFGSDGDHVAAVPEGLRHRFIRSSI</sequence>
<evidence type="ECO:0000313" key="3">
    <source>
        <dbReference type="Proteomes" id="UP001156882"/>
    </source>
</evidence>
<dbReference type="EMBL" id="BSPC01000028">
    <property type="protein sequence ID" value="GLS20496.1"/>
    <property type="molecule type" value="Genomic_DNA"/>
</dbReference>
<protein>
    <recommendedName>
        <fullName evidence="1">TIR domain-containing protein</fullName>
    </recommendedName>
</protein>
<gene>
    <name evidence="2" type="ORF">GCM10007874_35130</name>
</gene>
<proteinExistence type="predicted"/>
<evidence type="ECO:0000259" key="1">
    <source>
        <dbReference type="Pfam" id="PF13676"/>
    </source>
</evidence>
<dbReference type="InterPro" id="IPR035897">
    <property type="entry name" value="Toll_tir_struct_dom_sf"/>
</dbReference>
<organism evidence="2 3">
    <name type="scientific">Labrys miyagiensis</name>
    <dbReference type="NCBI Taxonomy" id="346912"/>
    <lineage>
        <taxon>Bacteria</taxon>
        <taxon>Pseudomonadati</taxon>
        <taxon>Pseudomonadota</taxon>
        <taxon>Alphaproteobacteria</taxon>
        <taxon>Hyphomicrobiales</taxon>
        <taxon>Xanthobacteraceae</taxon>
        <taxon>Labrys</taxon>
    </lineage>
</organism>
<feature type="domain" description="TIR" evidence="1">
    <location>
        <begin position="245"/>
        <end position="367"/>
    </location>
</feature>
<comment type="caution">
    <text evidence="2">The sequence shown here is derived from an EMBL/GenBank/DDBJ whole genome shotgun (WGS) entry which is preliminary data.</text>
</comment>
<dbReference type="Proteomes" id="UP001156882">
    <property type="component" value="Unassembled WGS sequence"/>
</dbReference>
<name>A0ABQ6CQL8_9HYPH</name>
<reference evidence="3" key="1">
    <citation type="journal article" date="2019" name="Int. J. Syst. Evol. Microbiol.">
        <title>The Global Catalogue of Microorganisms (GCM) 10K type strain sequencing project: providing services to taxonomists for standard genome sequencing and annotation.</title>
        <authorList>
            <consortium name="The Broad Institute Genomics Platform"/>
            <consortium name="The Broad Institute Genome Sequencing Center for Infectious Disease"/>
            <person name="Wu L."/>
            <person name="Ma J."/>
        </authorList>
    </citation>
    <scope>NUCLEOTIDE SEQUENCE [LARGE SCALE GENOMIC DNA]</scope>
    <source>
        <strain evidence="3">NBRC 101365</strain>
    </source>
</reference>
<evidence type="ECO:0000313" key="2">
    <source>
        <dbReference type="EMBL" id="GLS20496.1"/>
    </source>
</evidence>
<accession>A0ABQ6CQL8</accession>
<dbReference type="InterPro" id="IPR000157">
    <property type="entry name" value="TIR_dom"/>
</dbReference>
<dbReference type="Pfam" id="PF13676">
    <property type="entry name" value="TIR_2"/>
    <property type="match status" value="1"/>
</dbReference>
<dbReference type="RefSeq" id="WP_284313576.1">
    <property type="nucleotide sequence ID" value="NZ_BSPC01000028.1"/>
</dbReference>
<dbReference type="SUPFAM" id="SSF52200">
    <property type="entry name" value="Toll/Interleukin receptor TIR domain"/>
    <property type="match status" value="1"/>
</dbReference>
<dbReference type="Gene3D" id="3.40.50.10140">
    <property type="entry name" value="Toll/interleukin-1 receptor homology (TIR) domain"/>
    <property type="match status" value="1"/>
</dbReference>
<keyword evidence="3" id="KW-1185">Reference proteome</keyword>